<dbReference type="InterPro" id="IPR044852">
    <property type="entry name" value="WBP2-like"/>
</dbReference>
<dbReference type="PANTHER" id="PTHR31606:SF1">
    <property type="entry name" value="WW DOMAIN BINDING PROTEIN 2, ISOFORM E"/>
    <property type="match status" value="1"/>
</dbReference>
<dbReference type="GO" id="GO:0003713">
    <property type="term" value="F:transcription coactivator activity"/>
    <property type="evidence" value="ECO:0007669"/>
    <property type="project" value="InterPro"/>
</dbReference>
<sequence length="261" mass="26798">MASLNWALLTPAPSLTPLPLPHEKFILSLSSIDLSLVPSPPGAPINAPAPPPSAGYTAKGAVHLSNKRLVFVASDAHSTPQAGGGGGVGEAGKPKSLKTLSVPYSHFLDGRFVQPWFGANYYEALCLPSDGGGLSMPHLLKLVFKEAGGGQFYEVVEEMKNRLGVTAGGSSGRGTPMEALPLYTPSSTSSQPAPTTSSPTTDDLLAASIARSAEEAEETAAQQRLSVDGSARPPAPTPSPAPALARGPGEEVREGPPGYEP</sequence>
<evidence type="ECO:0000313" key="3">
    <source>
        <dbReference type="Proteomes" id="UP000193467"/>
    </source>
</evidence>
<feature type="compositionally biased region" description="Low complexity" evidence="1">
    <location>
        <begin position="184"/>
        <end position="211"/>
    </location>
</feature>
<evidence type="ECO:0000256" key="1">
    <source>
        <dbReference type="SAM" id="MobiDB-lite"/>
    </source>
</evidence>
<accession>A0A1Y2CLW5</accession>
<dbReference type="AlphaFoldDB" id="A0A1Y2CLW5"/>
<dbReference type="EMBL" id="MCGR01000115">
    <property type="protein sequence ID" value="ORY48011.1"/>
    <property type="molecule type" value="Genomic_DNA"/>
</dbReference>
<organism evidence="2 3">
    <name type="scientific">Leucosporidium creatinivorum</name>
    <dbReference type="NCBI Taxonomy" id="106004"/>
    <lineage>
        <taxon>Eukaryota</taxon>
        <taxon>Fungi</taxon>
        <taxon>Dikarya</taxon>
        <taxon>Basidiomycota</taxon>
        <taxon>Pucciniomycotina</taxon>
        <taxon>Microbotryomycetes</taxon>
        <taxon>Leucosporidiales</taxon>
        <taxon>Leucosporidium</taxon>
    </lineage>
</organism>
<dbReference type="PANTHER" id="PTHR31606">
    <property type="entry name" value="WW DOMAIN BINDING PROTEIN 2, ISOFORM E"/>
    <property type="match status" value="1"/>
</dbReference>
<comment type="caution">
    <text evidence="2">The sequence shown here is derived from an EMBL/GenBank/DDBJ whole genome shotgun (WGS) entry which is preliminary data.</text>
</comment>
<dbReference type="GO" id="GO:0031490">
    <property type="term" value="F:chromatin DNA binding"/>
    <property type="evidence" value="ECO:0007669"/>
    <property type="project" value="TreeGrafter"/>
</dbReference>
<dbReference type="Proteomes" id="UP000193467">
    <property type="component" value="Unassembled WGS sequence"/>
</dbReference>
<keyword evidence="3" id="KW-1185">Reference proteome</keyword>
<reference evidence="2 3" key="1">
    <citation type="submission" date="2016-07" db="EMBL/GenBank/DDBJ databases">
        <title>Pervasive Adenine N6-methylation of Active Genes in Fungi.</title>
        <authorList>
            <consortium name="DOE Joint Genome Institute"/>
            <person name="Mondo S.J."/>
            <person name="Dannebaum R.O."/>
            <person name="Kuo R.C."/>
            <person name="Labutti K."/>
            <person name="Haridas S."/>
            <person name="Kuo A."/>
            <person name="Salamov A."/>
            <person name="Ahrendt S.R."/>
            <person name="Lipzen A."/>
            <person name="Sullivan W."/>
            <person name="Andreopoulos W.B."/>
            <person name="Clum A."/>
            <person name="Lindquist E."/>
            <person name="Daum C."/>
            <person name="Ramamoorthy G.K."/>
            <person name="Gryganskyi A."/>
            <person name="Culley D."/>
            <person name="Magnuson J.K."/>
            <person name="James T.Y."/>
            <person name="O'Malley M.A."/>
            <person name="Stajich J.E."/>
            <person name="Spatafora J.W."/>
            <person name="Visel A."/>
            <person name="Grigoriev I.V."/>
        </authorList>
    </citation>
    <scope>NUCLEOTIDE SEQUENCE [LARGE SCALE GENOMIC DNA]</scope>
    <source>
        <strain evidence="2 3">62-1032</strain>
    </source>
</reference>
<dbReference type="GO" id="GO:0005634">
    <property type="term" value="C:nucleus"/>
    <property type="evidence" value="ECO:0007669"/>
    <property type="project" value="TreeGrafter"/>
</dbReference>
<gene>
    <name evidence="2" type="ORF">BCR35DRAFT_356191</name>
</gene>
<dbReference type="OrthoDB" id="1259151at2759"/>
<evidence type="ECO:0000313" key="2">
    <source>
        <dbReference type="EMBL" id="ORY48011.1"/>
    </source>
</evidence>
<feature type="region of interest" description="Disordered" evidence="1">
    <location>
        <begin position="166"/>
        <end position="261"/>
    </location>
</feature>
<dbReference type="SUPFAM" id="SSF50729">
    <property type="entry name" value="PH domain-like"/>
    <property type="match status" value="1"/>
</dbReference>
<protein>
    <recommendedName>
        <fullName evidence="4">GRAM domain-containing protein</fullName>
    </recommendedName>
</protein>
<dbReference type="STRING" id="106004.A0A1Y2CLW5"/>
<dbReference type="FunCoup" id="A0A1Y2CLW5">
    <property type="interactions" value="170"/>
</dbReference>
<evidence type="ECO:0008006" key="4">
    <source>
        <dbReference type="Google" id="ProtNLM"/>
    </source>
</evidence>
<name>A0A1Y2CLW5_9BASI</name>
<dbReference type="InParanoid" id="A0A1Y2CLW5"/>
<proteinExistence type="predicted"/>